<dbReference type="GO" id="GO:0044550">
    <property type="term" value="P:secondary metabolite biosynthetic process"/>
    <property type="evidence" value="ECO:0007669"/>
    <property type="project" value="UniProtKB-ARBA"/>
</dbReference>
<dbReference type="Gene3D" id="3.30.300.30">
    <property type="match status" value="1"/>
</dbReference>
<dbReference type="Pfam" id="PF00975">
    <property type="entry name" value="Thioesterase"/>
    <property type="match status" value="1"/>
</dbReference>
<dbReference type="InterPro" id="IPR009081">
    <property type="entry name" value="PP-bd_ACP"/>
</dbReference>
<name>A0A1V6RJK5_9EURO</name>
<dbReference type="GO" id="GO:0006633">
    <property type="term" value="P:fatty acid biosynthetic process"/>
    <property type="evidence" value="ECO:0007669"/>
    <property type="project" value="TreeGrafter"/>
</dbReference>
<dbReference type="PANTHER" id="PTHR24096">
    <property type="entry name" value="LONG-CHAIN-FATTY-ACID--COA LIGASE"/>
    <property type="match status" value="1"/>
</dbReference>
<dbReference type="GO" id="GO:0017000">
    <property type="term" value="P:antibiotic biosynthetic process"/>
    <property type="evidence" value="ECO:0007669"/>
    <property type="project" value="UniProtKB-ARBA"/>
</dbReference>
<evidence type="ECO:0000313" key="3">
    <source>
        <dbReference type="Proteomes" id="UP000191518"/>
    </source>
</evidence>
<dbReference type="InterPro" id="IPR045851">
    <property type="entry name" value="AMP-bd_C_sf"/>
</dbReference>
<dbReference type="STRING" id="29845.A0A1V6RJK5"/>
<protein>
    <recommendedName>
        <fullName evidence="1">Carrier domain-containing protein</fullName>
    </recommendedName>
</protein>
<accession>A0A1V6RJK5</accession>
<dbReference type="AlphaFoldDB" id="A0A1V6RJK5"/>
<gene>
    <name evidence="2" type="ORF">PENVUL_c042G06435</name>
</gene>
<dbReference type="SUPFAM" id="SSF56801">
    <property type="entry name" value="Acetyl-CoA synthetase-like"/>
    <property type="match status" value="1"/>
</dbReference>
<organism evidence="2 3">
    <name type="scientific">Penicillium vulpinum</name>
    <dbReference type="NCBI Taxonomy" id="29845"/>
    <lineage>
        <taxon>Eukaryota</taxon>
        <taxon>Fungi</taxon>
        <taxon>Dikarya</taxon>
        <taxon>Ascomycota</taxon>
        <taxon>Pezizomycotina</taxon>
        <taxon>Eurotiomycetes</taxon>
        <taxon>Eurotiomycetidae</taxon>
        <taxon>Eurotiales</taxon>
        <taxon>Aspergillaceae</taxon>
        <taxon>Penicillium</taxon>
    </lineage>
</organism>
<dbReference type="InterPro" id="IPR036736">
    <property type="entry name" value="ACP-like_sf"/>
</dbReference>
<dbReference type="Gene3D" id="3.40.50.1820">
    <property type="entry name" value="alpha/beta hydrolase"/>
    <property type="match status" value="1"/>
</dbReference>
<dbReference type="InterPro" id="IPR029058">
    <property type="entry name" value="AB_hydrolase_fold"/>
</dbReference>
<dbReference type="SUPFAM" id="SSF53474">
    <property type="entry name" value="alpha/beta-Hydrolases"/>
    <property type="match status" value="1"/>
</dbReference>
<dbReference type="Gene3D" id="1.10.1200.10">
    <property type="entry name" value="ACP-like"/>
    <property type="match status" value="1"/>
</dbReference>
<dbReference type="Gene3D" id="3.40.50.12780">
    <property type="entry name" value="N-terminal domain of ligase-like"/>
    <property type="match status" value="1"/>
</dbReference>
<dbReference type="GO" id="GO:0031957">
    <property type="term" value="F:very long-chain fatty acid-CoA ligase activity"/>
    <property type="evidence" value="ECO:0007669"/>
    <property type="project" value="TreeGrafter"/>
</dbReference>
<comment type="caution">
    <text evidence="2">The sequence shown here is derived from an EMBL/GenBank/DDBJ whole genome shotgun (WGS) entry which is preliminary data.</text>
</comment>
<sequence>MSTAFSSETGQRIAHLNHLYEMLLMPECLTTEALLPDFQGQDQIIPCCVESLDFAQQALPVSMDTTELRAQPNTSDTAVLMLTSGSTGRCKAVPLSHGQILAAISGKAWLMPVPKGSSFMSWTGLDHVAGLVEIHLQAIYTRRDQVLVQATDVLMDPAHFLNLIKRHNVASTFAPNFFLARLLAFIQQKDNCKTGHGYLDLSCLRQITSGGEANVTKTCDELSQLLYEKYGAPLDVIVPGFGMTETCAGAIFNNACPHYDVKQGLQFTSLGVCMPGILMRITGEGGEDCLAPSFGVVGDLEVSGEVVFAGYFNNTLDTKLSFTDDGWFKTGDRAFIDQNGCLVLQGRSKDLLIVNGVKYSPSDIERALDEAQISGLAPSSSCCFSSFLSGGNTEQVVIIYSPTYDSEDITSRAQTAAEIAKVSLMLTGCRPQILPLPSSLLQKSSLGKLSRAMIKSTFEQRGYEIHEKDNMDKLVLHRTNKRREPQSTLEYQLLSIFIDALDVAPDEFDVQTSILDLGISSIELIKLKRKIDTKLTCVNIKDIPLIDLMTNTTVHALAEYLEGPEQHVKAYNPVVKLQSHGHKTPLWLAHPGVGEVMVFMNLCKYLTDRPVYALRASGFNEGESPSESIEEIISLYHEAIKTQQPHGPYALAGYSYGGMLAFEIGKVLEANGDQVKFIGSFNLPPHIRTRMSQVNWKMSVLDLCHFLQLVSEDRAAELAHELADVPDERLISEVMVHVNSDRLAELALSSTALTRWARIGLNLHRIAVTYEPSSSVASMDVFFCDPITVVAPSKAVWLEEFLLKWNDFTRAGARFHEVQGTHYTMLSPDNVFSFQKVLRGALEARGI</sequence>
<dbReference type="EMBL" id="MDYP01000042">
    <property type="protein sequence ID" value="OQE01609.1"/>
    <property type="molecule type" value="Genomic_DNA"/>
</dbReference>
<evidence type="ECO:0000259" key="1">
    <source>
        <dbReference type="PROSITE" id="PS50075"/>
    </source>
</evidence>
<proteinExistence type="predicted"/>
<dbReference type="InterPro" id="IPR001031">
    <property type="entry name" value="Thioesterase"/>
</dbReference>
<reference evidence="3" key="1">
    <citation type="journal article" date="2017" name="Nat. Microbiol.">
        <title>Global analysis of biosynthetic gene clusters reveals vast potential of secondary metabolite production in Penicillium species.</title>
        <authorList>
            <person name="Nielsen J.C."/>
            <person name="Grijseels S."/>
            <person name="Prigent S."/>
            <person name="Ji B."/>
            <person name="Dainat J."/>
            <person name="Nielsen K.F."/>
            <person name="Frisvad J.C."/>
            <person name="Workman M."/>
            <person name="Nielsen J."/>
        </authorList>
    </citation>
    <scope>NUCLEOTIDE SEQUENCE [LARGE SCALE GENOMIC DNA]</scope>
    <source>
        <strain evidence="3">IBT 29486</strain>
    </source>
</reference>
<dbReference type="InterPro" id="IPR000873">
    <property type="entry name" value="AMP-dep_synth/lig_dom"/>
</dbReference>
<feature type="domain" description="Carrier" evidence="1">
    <location>
        <begin position="484"/>
        <end position="565"/>
    </location>
</feature>
<dbReference type="Pfam" id="PF00501">
    <property type="entry name" value="AMP-binding"/>
    <property type="match status" value="1"/>
</dbReference>
<dbReference type="OrthoDB" id="10253869at2759"/>
<dbReference type="Proteomes" id="UP000191518">
    <property type="component" value="Unassembled WGS sequence"/>
</dbReference>
<evidence type="ECO:0000313" key="2">
    <source>
        <dbReference type="EMBL" id="OQE01609.1"/>
    </source>
</evidence>
<dbReference type="SUPFAM" id="SSF47336">
    <property type="entry name" value="ACP-like"/>
    <property type="match status" value="1"/>
</dbReference>
<dbReference type="Pfam" id="PF00550">
    <property type="entry name" value="PP-binding"/>
    <property type="match status" value="1"/>
</dbReference>
<dbReference type="InterPro" id="IPR042099">
    <property type="entry name" value="ANL_N_sf"/>
</dbReference>
<keyword evidence="3" id="KW-1185">Reference proteome</keyword>
<dbReference type="PROSITE" id="PS50075">
    <property type="entry name" value="CARRIER"/>
    <property type="match status" value="1"/>
</dbReference>
<dbReference type="PANTHER" id="PTHR24096:SF267">
    <property type="entry name" value="MALONATE--COA LIGASE ACSF3, MITOCHONDRIAL"/>
    <property type="match status" value="1"/>
</dbReference>